<evidence type="ECO:0000259" key="3">
    <source>
        <dbReference type="PROSITE" id="PS51352"/>
    </source>
</evidence>
<dbReference type="PANTHER" id="PTHR15337">
    <property type="entry name" value="ANTERIOR GRADIENT PROTEIN-RELATED"/>
    <property type="match status" value="1"/>
</dbReference>
<evidence type="ECO:0000313" key="4">
    <source>
        <dbReference type="EMBL" id="QDU23975.1"/>
    </source>
</evidence>
<dbReference type="EMBL" id="CP036273">
    <property type="protein sequence ID" value="QDU23975.1"/>
    <property type="molecule type" value="Genomic_DNA"/>
</dbReference>
<reference evidence="4 5" key="1">
    <citation type="submission" date="2019-02" db="EMBL/GenBank/DDBJ databases">
        <title>Deep-cultivation of Planctomycetes and their phenomic and genomic characterization uncovers novel biology.</title>
        <authorList>
            <person name="Wiegand S."/>
            <person name="Jogler M."/>
            <person name="Boedeker C."/>
            <person name="Pinto D."/>
            <person name="Vollmers J."/>
            <person name="Rivas-Marin E."/>
            <person name="Kohn T."/>
            <person name="Peeters S.H."/>
            <person name="Heuer A."/>
            <person name="Rast P."/>
            <person name="Oberbeckmann S."/>
            <person name="Bunk B."/>
            <person name="Jeske O."/>
            <person name="Meyerdierks A."/>
            <person name="Storesund J.E."/>
            <person name="Kallscheuer N."/>
            <person name="Luecker S."/>
            <person name="Lage O.M."/>
            <person name="Pohl T."/>
            <person name="Merkel B.J."/>
            <person name="Hornburger P."/>
            <person name="Mueller R.-W."/>
            <person name="Bruemmer F."/>
            <person name="Labrenz M."/>
            <person name="Spormann A.M."/>
            <person name="Op den Camp H."/>
            <person name="Overmann J."/>
            <person name="Amann R."/>
            <person name="Jetten M.S.M."/>
            <person name="Mascher T."/>
            <person name="Medema M.H."/>
            <person name="Devos D.P."/>
            <person name="Kaster A.-K."/>
            <person name="Ovreas L."/>
            <person name="Rohde M."/>
            <person name="Galperin M.Y."/>
            <person name="Jogler C."/>
        </authorList>
    </citation>
    <scope>NUCLEOTIDE SEQUENCE [LARGE SCALE GENOMIC DNA]</scope>
    <source>
        <strain evidence="4 5">ETA_A1</strain>
    </source>
</reference>
<evidence type="ECO:0000256" key="2">
    <source>
        <dbReference type="SAM" id="SignalP"/>
    </source>
</evidence>
<accession>A0A517Y2J9</accession>
<dbReference type="KEGG" id="uli:ETAA1_59860"/>
<feature type="domain" description="Thioredoxin" evidence="3">
    <location>
        <begin position="12"/>
        <end position="132"/>
    </location>
</feature>
<evidence type="ECO:0000256" key="1">
    <source>
        <dbReference type="ARBA" id="ARBA00022729"/>
    </source>
</evidence>
<dbReference type="SUPFAM" id="SSF52833">
    <property type="entry name" value="Thioredoxin-like"/>
    <property type="match status" value="1"/>
</dbReference>
<dbReference type="Proteomes" id="UP000319576">
    <property type="component" value="Chromosome"/>
</dbReference>
<dbReference type="AlphaFoldDB" id="A0A517Y2J9"/>
<keyword evidence="5" id="KW-1185">Reference proteome</keyword>
<dbReference type="InterPro" id="IPR036249">
    <property type="entry name" value="Thioredoxin-like_sf"/>
</dbReference>
<dbReference type="CDD" id="cd02947">
    <property type="entry name" value="TRX_family"/>
    <property type="match status" value="1"/>
</dbReference>
<dbReference type="InterPro" id="IPR013766">
    <property type="entry name" value="Thioredoxin_domain"/>
</dbReference>
<dbReference type="PANTHER" id="PTHR15337:SF11">
    <property type="entry name" value="THIOREDOXIN DOMAIN-CONTAINING PROTEIN"/>
    <property type="match status" value="1"/>
</dbReference>
<feature type="chain" id="PRO_5021788041" evidence="2">
    <location>
        <begin position="21"/>
        <end position="240"/>
    </location>
</feature>
<proteinExistence type="predicted"/>
<organism evidence="4 5">
    <name type="scientific">Urbifossiella limnaea</name>
    <dbReference type="NCBI Taxonomy" id="2528023"/>
    <lineage>
        <taxon>Bacteria</taxon>
        <taxon>Pseudomonadati</taxon>
        <taxon>Planctomycetota</taxon>
        <taxon>Planctomycetia</taxon>
        <taxon>Gemmatales</taxon>
        <taxon>Gemmataceae</taxon>
        <taxon>Urbifossiella</taxon>
    </lineage>
</organism>
<keyword evidence="1 2" id="KW-0732">Signal</keyword>
<dbReference type="Pfam" id="PF00085">
    <property type="entry name" value="Thioredoxin"/>
    <property type="match status" value="1"/>
</dbReference>
<gene>
    <name evidence="4" type="ORF">ETAA1_59860</name>
</gene>
<dbReference type="InterPro" id="IPR051099">
    <property type="entry name" value="AGR/TXD"/>
</dbReference>
<evidence type="ECO:0000313" key="5">
    <source>
        <dbReference type="Proteomes" id="UP000319576"/>
    </source>
</evidence>
<dbReference type="PROSITE" id="PS51352">
    <property type="entry name" value="THIOREDOXIN_2"/>
    <property type="match status" value="1"/>
</dbReference>
<sequence length="240" mass="24971" precursor="true">MIRTTLVVAGLLAAAAPAAAQEVRWRTDYAAARKDAAAAGKPLLLDFAAEWCGPCKRMEATTFRTPAVVAAVSAAVVPVRVDADKDAWLVKAAGIQAFPTLILLTPEGKVIARREGFADAAQVTEFLRQAPAARPAAVVQPAVAFQPAAVAPPAVQPAAAVVPSAASELLAAARADFAAERYLACVERCDRISGVHAAAPEAAEARRLSAAITADPQKWKRVLDQLEANLTAARRGLPSP</sequence>
<protein>
    <submittedName>
        <fullName evidence="4">Thioredoxin-like protein</fullName>
    </submittedName>
</protein>
<dbReference type="Gene3D" id="3.40.30.10">
    <property type="entry name" value="Glutaredoxin"/>
    <property type="match status" value="1"/>
</dbReference>
<dbReference type="RefSeq" id="WP_202920502.1">
    <property type="nucleotide sequence ID" value="NZ_CP036273.1"/>
</dbReference>
<feature type="signal peptide" evidence="2">
    <location>
        <begin position="1"/>
        <end position="20"/>
    </location>
</feature>
<name>A0A517Y2J9_9BACT</name>